<sequence>MCKNDNKKELIKALNRLNELLHERNERIELVVVGGVISVLYFENRYGTKDVDTIFPQKKRKMIEELVTKVSMEQNLPRDWMNSSVEFFGVQTKSEIIIFKKDCLTLYAAEWEEMLGMKLSGAFRGNKDINDAMEILKKIGNHNKSQTVEKVIKYKNFTPQIPDDIIRKRLDLIWTKVFD</sequence>
<dbReference type="Pfam" id="PF19502">
    <property type="entry name" value="DUF6036"/>
    <property type="match status" value="1"/>
</dbReference>
<comment type="caution">
    <text evidence="2">The sequence shown here is derived from an EMBL/GenBank/DDBJ whole genome shotgun (WGS) entry which is preliminary data.</text>
</comment>
<feature type="domain" description="DUF6036" evidence="1">
    <location>
        <begin position="9"/>
        <end position="134"/>
    </location>
</feature>
<evidence type="ECO:0000313" key="3">
    <source>
        <dbReference type="Proteomes" id="UP000189670"/>
    </source>
</evidence>
<dbReference type="Proteomes" id="UP000189670">
    <property type="component" value="Unassembled WGS sequence"/>
</dbReference>
<reference evidence="3" key="1">
    <citation type="submission" date="2012-11" db="EMBL/GenBank/DDBJ databases">
        <authorList>
            <person name="Lucero-Rivera Y.E."/>
            <person name="Tovar-Ramirez D."/>
        </authorList>
    </citation>
    <scope>NUCLEOTIDE SEQUENCE [LARGE SCALE GENOMIC DNA]</scope>
    <source>
        <strain evidence="3">Araruama</strain>
    </source>
</reference>
<evidence type="ECO:0000313" key="2">
    <source>
        <dbReference type="EMBL" id="ETR66546.1"/>
    </source>
</evidence>
<organism evidence="2 3">
    <name type="scientific">Candidatus Magnetoglobus multicellularis str. Araruama</name>
    <dbReference type="NCBI Taxonomy" id="890399"/>
    <lineage>
        <taxon>Bacteria</taxon>
        <taxon>Pseudomonadati</taxon>
        <taxon>Thermodesulfobacteriota</taxon>
        <taxon>Desulfobacteria</taxon>
        <taxon>Desulfobacterales</taxon>
        <taxon>Desulfobacteraceae</taxon>
        <taxon>Candidatus Magnetoglobus</taxon>
    </lineage>
</organism>
<evidence type="ECO:0000259" key="1">
    <source>
        <dbReference type="Pfam" id="PF19502"/>
    </source>
</evidence>
<proteinExistence type="predicted"/>
<accession>A0A1V1NVN0</accession>
<dbReference type="EMBL" id="ATBP01001912">
    <property type="protein sequence ID" value="ETR66546.1"/>
    <property type="molecule type" value="Genomic_DNA"/>
</dbReference>
<protein>
    <recommendedName>
        <fullName evidence="1">DUF6036 domain-containing protein</fullName>
    </recommendedName>
</protein>
<dbReference type="InterPro" id="IPR045792">
    <property type="entry name" value="DUF6036"/>
</dbReference>
<dbReference type="AlphaFoldDB" id="A0A1V1NVN0"/>
<name>A0A1V1NVN0_9BACT</name>
<gene>
    <name evidence="2" type="ORF">OMM_05599</name>
</gene>